<dbReference type="InterPro" id="IPR016181">
    <property type="entry name" value="Acyl_CoA_acyltransferase"/>
</dbReference>
<proteinExistence type="predicted"/>
<dbReference type="Pfam" id="PF00583">
    <property type="entry name" value="Acetyltransf_1"/>
    <property type="match status" value="1"/>
</dbReference>
<keyword evidence="2" id="KW-0808">Transferase</keyword>
<keyword evidence="3" id="KW-1185">Reference proteome</keyword>
<dbReference type="EMBL" id="QLMJ01000001">
    <property type="protein sequence ID" value="RAK43379.1"/>
    <property type="molecule type" value="Genomic_DNA"/>
</dbReference>
<dbReference type="CDD" id="cd04301">
    <property type="entry name" value="NAT_SF"/>
    <property type="match status" value="1"/>
</dbReference>
<evidence type="ECO:0000313" key="3">
    <source>
        <dbReference type="Proteomes" id="UP000249341"/>
    </source>
</evidence>
<accession>A0A327ZL65</accession>
<feature type="domain" description="N-acetyltransferase" evidence="1">
    <location>
        <begin position="1"/>
        <end position="164"/>
    </location>
</feature>
<gene>
    <name evidence="2" type="ORF">B0I29_101509</name>
</gene>
<dbReference type="SUPFAM" id="SSF55729">
    <property type="entry name" value="Acyl-CoA N-acyltransferases (Nat)"/>
    <property type="match status" value="1"/>
</dbReference>
<dbReference type="Gene3D" id="3.40.630.30">
    <property type="match status" value="1"/>
</dbReference>
<reference evidence="2 3" key="1">
    <citation type="submission" date="2018-06" db="EMBL/GenBank/DDBJ databases">
        <title>Genomic Encyclopedia of Type Strains, Phase III (KMG-III): the genomes of soil and plant-associated and newly described type strains.</title>
        <authorList>
            <person name="Whitman W."/>
        </authorList>
    </citation>
    <scope>NUCLEOTIDE SEQUENCE [LARGE SCALE GENOMIC DNA]</scope>
    <source>
        <strain evidence="2 3">CGMCC 4.7090</strain>
    </source>
</reference>
<evidence type="ECO:0000259" key="1">
    <source>
        <dbReference type="PROSITE" id="PS51186"/>
    </source>
</evidence>
<organism evidence="2 3">
    <name type="scientific">Actinoplanes lutulentus</name>
    <dbReference type="NCBI Taxonomy" id="1287878"/>
    <lineage>
        <taxon>Bacteria</taxon>
        <taxon>Bacillati</taxon>
        <taxon>Actinomycetota</taxon>
        <taxon>Actinomycetes</taxon>
        <taxon>Micromonosporales</taxon>
        <taxon>Micromonosporaceae</taxon>
        <taxon>Actinoplanes</taxon>
    </lineage>
</organism>
<protein>
    <submittedName>
        <fullName evidence="2">Acetyltransferase (GNAT) family protein</fullName>
    </submittedName>
</protein>
<dbReference type="AlphaFoldDB" id="A0A327ZL65"/>
<dbReference type="Proteomes" id="UP000249341">
    <property type="component" value="Unassembled WGS sequence"/>
</dbReference>
<dbReference type="PROSITE" id="PS51186">
    <property type="entry name" value="GNAT"/>
    <property type="match status" value="1"/>
</dbReference>
<dbReference type="GO" id="GO:0016747">
    <property type="term" value="F:acyltransferase activity, transferring groups other than amino-acyl groups"/>
    <property type="evidence" value="ECO:0007669"/>
    <property type="project" value="InterPro"/>
</dbReference>
<dbReference type="RefSeq" id="WP_181557654.1">
    <property type="nucleotide sequence ID" value="NZ_JACHWI010000001.1"/>
</dbReference>
<evidence type="ECO:0000313" key="2">
    <source>
        <dbReference type="EMBL" id="RAK43379.1"/>
    </source>
</evidence>
<comment type="caution">
    <text evidence="2">The sequence shown here is derived from an EMBL/GenBank/DDBJ whole genome shotgun (WGS) entry which is preliminary data.</text>
</comment>
<dbReference type="InterPro" id="IPR000182">
    <property type="entry name" value="GNAT_dom"/>
</dbReference>
<sequence>MEDDVSIRAASDEDVRKLVDHRDEKHYFLEHLGKGRGILLFAVLGEVLVGHIFLRLEPPEEPELRDGLPGVPLLQHLRVMDEHQRSGIGRRLLSAAEHRLYTLGHRRVALGVHPDNDPAINLYRGLRFSAWRAEHLATFREHVLDDGSTVRVQEPCLVFVKKLDPPNE</sequence>
<name>A0A327ZL65_9ACTN</name>